<proteinExistence type="inferred from homology"/>
<dbReference type="PANTHER" id="PTHR11071:SF561">
    <property type="entry name" value="PEPTIDYL-PROLYL CIS-TRANS ISOMERASE D-RELATED"/>
    <property type="match status" value="1"/>
</dbReference>
<dbReference type="EMBL" id="HBIV01003941">
    <property type="protein sequence ID" value="CAE0647960.1"/>
    <property type="molecule type" value="Transcribed_RNA"/>
</dbReference>
<reference evidence="7" key="1">
    <citation type="submission" date="2021-01" db="EMBL/GenBank/DDBJ databases">
        <authorList>
            <person name="Corre E."/>
            <person name="Pelletier E."/>
            <person name="Niang G."/>
            <person name="Scheremetjew M."/>
            <person name="Finn R."/>
            <person name="Kale V."/>
            <person name="Holt S."/>
            <person name="Cochrane G."/>
            <person name="Meng A."/>
            <person name="Brown T."/>
            <person name="Cohen L."/>
        </authorList>
    </citation>
    <scope>NUCLEOTIDE SEQUENCE</scope>
    <source>
        <strain evidence="7">CCCM811</strain>
    </source>
</reference>
<comment type="catalytic activity">
    <reaction evidence="1 4">
        <text>[protein]-peptidylproline (omega=180) = [protein]-peptidylproline (omega=0)</text>
        <dbReference type="Rhea" id="RHEA:16237"/>
        <dbReference type="Rhea" id="RHEA-COMP:10747"/>
        <dbReference type="Rhea" id="RHEA-COMP:10748"/>
        <dbReference type="ChEBI" id="CHEBI:83833"/>
        <dbReference type="ChEBI" id="CHEBI:83834"/>
        <dbReference type="EC" id="5.2.1.8"/>
    </reaction>
</comment>
<dbReference type="SUPFAM" id="SSF50891">
    <property type="entry name" value="Cyclophilin-like"/>
    <property type="match status" value="1"/>
</dbReference>
<dbReference type="SUPFAM" id="SSF49764">
    <property type="entry name" value="HSP20-like chaperones"/>
    <property type="match status" value="1"/>
</dbReference>
<dbReference type="CDD" id="cd06467">
    <property type="entry name" value="p23_NUDC_like"/>
    <property type="match status" value="1"/>
</dbReference>
<dbReference type="Gene3D" id="2.60.40.790">
    <property type="match status" value="1"/>
</dbReference>
<dbReference type="PROSITE" id="PS50072">
    <property type="entry name" value="CSA_PPIASE_2"/>
    <property type="match status" value="1"/>
</dbReference>
<dbReference type="InterPro" id="IPR007052">
    <property type="entry name" value="CS_dom"/>
</dbReference>
<evidence type="ECO:0000313" key="7">
    <source>
        <dbReference type="EMBL" id="CAE0647960.1"/>
    </source>
</evidence>
<organism evidence="7">
    <name type="scientific">Lotharella globosa</name>
    <dbReference type="NCBI Taxonomy" id="91324"/>
    <lineage>
        <taxon>Eukaryota</taxon>
        <taxon>Sar</taxon>
        <taxon>Rhizaria</taxon>
        <taxon>Cercozoa</taxon>
        <taxon>Chlorarachniophyceae</taxon>
        <taxon>Lotharella</taxon>
    </lineage>
</organism>
<dbReference type="InterPro" id="IPR008978">
    <property type="entry name" value="HSP20-like_chaperone"/>
</dbReference>
<dbReference type="Pfam" id="PF04969">
    <property type="entry name" value="CS"/>
    <property type="match status" value="1"/>
</dbReference>
<evidence type="ECO:0000259" key="5">
    <source>
        <dbReference type="PROSITE" id="PS50072"/>
    </source>
</evidence>
<dbReference type="InterPro" id="IPR020892">
    <property type="entry name" value="Cyclophilin-type_PPIase_CS"/>
</dbReference>
<evidence type="ECO:0000256" key="3">
    <source>
        <dbReference type="ARBA" id="ARBA00023235"/>
    </source>
</evidence>
<dbReference type="InterPro" id="IPR002130">
    <property type="entry name" value="Cyclophilin-type_PPIase_dom"/>
</dbReference>
<evidence type="ECO:0000256" key="2">
    <source>
        <dbReference type="ARBA" id="ARBA00023110"/>
    </source>
</evidence>
<dbReference type="PRINTS" id="PR00153">
    <property type="entry name" value="CSAPPISMRASE"/>
</dbReference>
<dbReference type="AlphaFoldDB" id="A0A7S4DGD6"/>
<dbReference type="FunFam" id="2.40.100.10:FF:000022">
    <property type="entry name" value="Peptidyl-prolyl cis-trans isomerase CYP95"/>
    <property type="match status" value="1"/>
</dbReference>
<evidence type="ECO:0000256" key="4">
    <source>
        <dbReference type="RuleBase" id="RU363019"/>
    </source>
</evidence>
<feature type="domain" description="PPIase cyclophilin-type" evidence="5">
    <location>
        <begin position="115"/>
        <end position="279"/>
    </location>
</feature>
<sequence length="282" mass="31226">MPEGKGYSWEQWRDEDEKLGMIKVVIPVGPGVKSKQVKLTLKPTKINLAIEGKTVLEGALHETCQNEESTWEFDTVDGKRSLILNIVKKNEYDNWEYFLEKENVPADKTVTDKCFFDISIAGDKVGRIVMGLYGKQVPKTVDNFRALCTGEKGVGKKGKPLHYKGSKFHRIIPGFMCQGGDFTDGDGKGGESIYGERFDDENFKIHHDKEGLLSMANAGANTNGSQFFLTVSRTPHLDGKHVVFGEVLEGYKEVVKKMEAVGSEGGPTSKDVVIEDCGVLKD</sequence>
<dbReference type="Gene3D" id="2.40.100.10">
    <property type="entry name" value="Cyclophilin-like"/>
    <property type="match status" value="1"/>
</dbReference>
<dbReference type="PROSITE" id="PS00170">
    <property type="entry name" value="CSA_PPIASE_1"/>
    <property type="match status" value="1"/>
</dbReference>
<keyword evidence="2 4" id="KW-0697">Rotamase</keyword>
<dbReference type="PANTHER" id="PTHR11071">
    <property type="entry name" value="PEPTIDYL-PROLYL CIS-TRANS ISOMERASE"/>
    <property type="match status" value="1"/>
</dbReference>
<keyword evidence="3 4" id="KW-0413">Isomerase</keyword>
<accession>A0A7S4DGD6</accession>
<gene>
    <name evidence="7" type="ORF">LGLO00237_LOCUS2745</name>
</gene>
<feature type="domain" description="CS" evidence="6">
    <location>
        <begin position="2"/>
        <end position="99"/>
    </location>
</feature>
<dbReference type="InterPro" id="IPR029000">
    <property type="entry name" value="Cyclophilin-like_dom_sf"/>
</dbReference>
<dbReference type="GO" id="GO:0006457">
    <property type="term" value="P:protein folding"/>
    <property type="evidence" value="ECO:0007669"/>
    <property type="project" value="InterPro"/>
</dbReference>
<dbReference type="GO" id="GO:0005737">
    <property type="term" value="C:cytoplasm"/>
    <property type="evidence" value="ECO:0007669"/>
    <property type="project" value="TreeGrafter"/>
</dbReference>
<evidence type="ECO:0000256" key="1">
    <source>
        <dbReference type="ARBA" id="ARBA00000971"/>
    </source>
</evidence>
<dbReference type="GO" id="GO:0016018">
    <property type="term" value="F:cyclosporin A binding"/>
    <property type="evidence" value="ECO:0007669"/>
    <property type="project" value="TreeGrafter"/>
</dbReference>
<evidence type="ECO:0000259" key="6">
    <source>
        <dbReference type="PROSITE" id="PS51203"/>
    </source>
</evidence>
<name>A0A7S4DGD6_9EUKA</name>
<comment type="function">
    <text evidence="4">PPIases accelerate the folding of proteins. It catalyzes the cis-trans isomerization of proline imidic peptide bonds in oligopeptides.</text>
</comment>
<dbReference type="Pfam" id="PF00160">
    <property type="entry name" value="Pro_isomerase"/>
    <property type="match status" value="1"/>
</dbReference>
<dbReference type="GO" id="GO:0003755">
    <property type="term" value="F:peptidyl-prolyl cis-trans isomerase activity"/>
    <property type="evidence" value="ECO:0007669"/>
    <property type="project" value="UniProtKB-UniRule"/>
</dbReference>
<dbReference type="EC" id="5.2.1.8" evidence="4"/>
<dbReference type="PROSITE" id="PS51203">
    <property type="entry name" value="CS"/>
    <property type="match status" value="1"/>
</dbReference>
<comment type="similarity">
    <text evidence="4">Belongs to the cyclophilin-type PPIase family.</text>
</comment>
<protein>
    <recommendedName>
        <fullName evidence="4">Peptidyl-prolyl cis-trans isomerase</fullName>
        <shortName evidence="4">PPIase</shortName>
        <ecNumber evidence="4">5.2.1.8</ecNumber>
    </recommendedName>
</protein>